<dbReference type="STRING" id="7739.C3XU82"/>
<dbReference type="InterPro" id="IPR055303">
    <property type="entry name" value="ATMIN"/>
</dbReference>
<dbReference type="PROSITE" id="PS00028">
    <property type="entry name" value="ZINC_FINGER_C2H2_1"/>
    <property type="match status" value="1"/>
</dbReference>
<proteinExistence type="predicted"/>
<dbReference type="eggNOG" id="KOG1721">
    <property type="taxonomic scope" value="Eukaryota"/>
</dbReference>
<organism>
    <name type="scientific">Branchiostoma floridae</name>
    <name type="common">Florida lancelet</name>
    <name type="synonym">Amphioxus</name>
    <dbReference type="NCBI Taxonomy" id="7739"/>
    <lineage>
        <taxon>Eukaryota</taxon>
        <taxon>Metazoa</taxon>
        <taxon>Chordata</taxon>
        <taxon>Cephalochordata</taxon>
        <taxon>Leptocardii</taxon>
        <taxon>Amphioxiformes</taxon>
        <taxon>Branchiostomatidae</taxon>
        <taxon>Branchiostoma</taxon>
    </lineage>
</organism>
<dbReference type="SMART" id="SM00355">
    <property type="entry name" value="ZnF_C2H2"/>
    <property type="match status" value="3"/>
</dbReference>
<dbReference type="GO" id="GO:0000976">
    <property type="term" value="F:transcription cis-regulatory region binding"/>
    <property type="evidence" value="ECO:0007669"/>
    <property type="project" value="InterPro"/>
</dbReference>
<dbReference type="AlphaFoldDB" id="C3XU82"/>
<dbReference type="Gene3D" id="3.30.160.60">
    <property type="entry name" value="Classic Zinc Finger"/>
    <property type="match status" value="1"/>
</dbReference>
<dbReference type="Pfam" id="PF24761">
    <property type="entry name" value="C2H2_ASCIZ_4th"/>
    <property type="match status" value="1"/>
</dbReference>
<dbReference type="InParanoid" id="C3XU82"/>
<evidence type="ECO:0000259" key="1">
    <source>
        <dbReference type="PROSITE" id="PS00028"/>
    </source>
</evidence>
<protein>
    <recommendedName>
        <fullName evidence="1">C2H2-type domain-containing protein</fullName>
    </recommendedName>
</protein>
<accession>C3XU82</accession>
<dbReference type="PANTHER" id="PTHR46664:SF1">
    <property type="entry name" value="ATM INTERACTOR"/>
    <property type="match status" value="1"/>
</dbReference>
<dbReference type="InterPro" id="IPR056380">
    <property type="entry name" value="Znf_C2H2_ASCIZ_4th"/>
</dbReference>
<evidence type="ECO:0000313" key="2">
    <source>
        <dbReference type="EMBL" id="EEN68456.1"/>
    </source>
</evidence>
<name>C3XU82_BRAFL</name>
<gene>
    <name evidence="2" type="ORF">BRAFLDRAFT_214396</name>
</gene>
<dbReference type="GO" id="GO:0045944">
    <property type="term" value="P:positive regulation of transcription by RNA polymerase II"/>
    <property type="evidence" value="ECO:0007669"/>
    <property type="project" value="InterPro"/>
</dbReference>
<sequence length="171" mass="19428">MEVEEICPPISQLEEPARGEVQCDVEGCGQTVANQSALSMHMAKRHGLSRSMDKDLAPFPKGKKKKKITKHFYCPLPDCERRLGSGRPFTSMFLIRQHYARMHAEKKLHCTKCGFGFAFKKDLKRHEKTCGQIWHCSCGCPYTTMEALETHAARKGHSLPDELLKKDHSKV</sequence>
<reference evidence="2" key="1">
    <citation type="journal article" date="2008" name="Nature">
        <title>The amphioxus genome and the evolution of the chordate karyotype.</title>
        <authorList>
            <consortium name="US DOE Joint Genome Institute (JGI-PGF)"/>
            <person name="Putnam N.H."/>
            <person name="Butts T."/>
            <person name="Ferrier D.E.K."/>
            <person name="Furlong R.F."/>
            <person name="Hellsten U."/>
            <person name="Kawashima T."/>
            <person name="Robinson-Rechavi M."/>
            <person name="Shoguchi E."/>
            <person name="Terry A."/>
            <person name="Yu J.-K."/>
            <person name="Benito-Gutierrez E.L."/>
            <person name="Dubchak I."/>
            <person name="Garcia-Fernandez J."/>
            <person name="Gibson-Brown J.J."/>
            <person name="Grigoriev I.V."/>
            <person name="Horton A.C."/>
            <person name="de Jong P.J."/>
            <person name="Jurka J."/>
            <person name="Kapitonov V.V."/>
            <person name="Kohara Y."/>
            <person name="Kuroki Y."/>
            <person name="Lindquist E."/>
            <person name="Lucas S."/>
            <person name="Osoegawa K."/>
            <person name="Pennacchio L.A."/>
            <person name="Salamov A.A."/>
            <person name="Satou Y."/>
            <person name="Sauka-Spengler T."/>
            <person name="Schmutz J."/>
            <person name="Shin-I T."/>
            <person name="Toyoda A."/>
            <person name="Bronner-Fraser M."/>
            <person name="Fujiyama A."/>
            <person name="Holland L.Z."/>
            <person name="Holland P.W.H."/>
            <person name="Satoh N."/>
            <person name="Rokhsar D.S."/>
        </authorList>
    </citation>
    <scope>NUCLEOTIDE SEQUENCE [LARGE SCALE GENOMIC DNA]</scope>
    <source>
        <strain evidence="2">S238N-H82</strain>
        <tissue evidence="2">Testes</tissue>
    </source>
</reference>
<feature type="domain" description="C2H2-type" evidence="1">
    <location>
        <begin position="23"/>
        <end position="46"/>
    </location>
</feature>
<dbReference type="PANTHER" id="PTHR46664">
    <property type="entry name" value="ATM INTERACTOR"/>
    <property type="match status" value="1"/>
</dbReference>
<dbReference type="EMBL" id="GG666464">
    <property type="protein sequence ID" value="EEN68456.1"/>
    <property type="molecule type" value="Genomic_DNA"/>
</dbReference>
<dbReference type="InterPro" id="IPR013087">
    <property type="entry name" value="Znf_C2H2_type"/>
</dbReference>